<dbReference type="NCBIfam" id="TIGR01414">
    <property type="entry name" value="autotrans_barl"/>
    <property type="match status" value="1"/>
</dbReference>
<dbReference type="RefSeq" id="WP_060607004.1">
    <property type="nucleotide sequence ID" value="NZ_FQZC01000003.1"/>
</dbReference>
<dbReference type="EMBL" id="FQZC01000003">
    <property type="protein sequence ID" value="SHJ49704.1"/>
    <property type="molecule type" value="Genomic_DNA"/>
</dbReference>
<dbReference type="InterPro" id="IPR036709">
    <property type="entry name" value="Autotransporte_beta_dom_sf"/>
</dbReference>
<dbReference type="InterPro" id="IPR013425">
    <property type="entry name" value="Autotrns_rpt"/>
</dbReference>
<evidence type="ECO:0000313" key="3">
    <source>
        <dbReference type="EMBL" id="SHJ49704.1"/>
    </source>
</evidence>
<sequence length="996" mass="98150">MIRHGGTGAYRVVLLGTTMLVALPAYGQSAPPFDMSGDAGAAPFAITDSDLVVYSGTQSAGEDSITRNTGQAVEFRDSSTAGNAGIITNSGGAARFLDASNAGTARLTNNGETAFAGAASAADADIVNNGSGQLTFDGDATGGNARIGNSGFAAFRGNASAGNASITNNQSGRIEFSANADAGSNLLSNSGTVSFSGASSAGTRFIANNIGGSVTFTDSATAAGADIGNSGTLAFGGQSSLSDGTIVNNAGGAVRFLGSASAAGGEIANAGTLDFVDSADAGTAIILTQTGGRTIFSGNASGGLAEMRLDDGAVVDISGLVNGGTSVGSLLGTGQVLLGANRLTVGGNGLDTTVGGLADGGVAGGTGASLQKVGPGTLRLQGTNSYTGATIVSAGVLQAANAGAFAPVSAVTVASGALFDIAGFDQTIGSLAGNGTVDLAANTLTLGGNDTSTEFSGSFTGAGGFDKVGAGTFRLSGDSSIFGASRVSAGTLQVDGTLALSPLAVGAGATLSGTGTAGPTFVEPGGAVSPGPGIGTLTIAGNLGLSAGSIYRVDNGGGATDAIAATGVATIDGATLSLTQTGLYVPGAAATILTAEGGVAGTFGQVVEDYAFLTPVLAYGPGAVTLGLSRNDVAFADIGETFNQRNAGAGLDSAPPANLAQRAVLSGNADNARAAFDQLSGEMHASMRSTLIATSRQLERAMLDRGRAPAIVQPGPEAVFVSRPAGWARAYGARGTQDGDGNAAEATRDVSGVMGGVDATVGDTFRLGFAAAYGQGSVDVDQRASSADVDSLLVGLYGGGAFGNVGLSAGVSYGWHQIDATRSVSFPFFAETLASDYDASSASAFVEASYLVQAGRWRLEPFAGLSHVMVETDRFTESGGDAALSAEKSRDQVTFTSLGLRAGVPISLGYALPGEVHARAAWNHAFGDTTPQTRLSFLGGLPFTTEGVGLAEDTVSIEAGLRLFLSNQLAFGLTYQGAFGDGESVHGGLINVAYRF</sequence>
<dbReference type="Pfam" id="PF03797">
    <property type="entry name" value="Autotransporter"/>
    <property type="match status" value="1"/>
</dbReference>
<dbReference type="InterPro" id="IPR006315">
    <property type="entry name" value="OM_autotransptr_brl_dom"/>
</dbReference>
<reference evidence="3 4" key="1">
    <citation type="submission" date="2016-11" db="EMBL/GenBank/DDBJ databases">
        <authorList>
            <person name="Varghese N."/>
            <person name="Submissions S."/>
        </authorList>
    </citation>
    <scope>NUCLEOTIDE SEQUENCE [LARGE SCALE GENOMIC DNA]</scope>
    <source>
        <strain evidence="3 4">DSM 21988</strain>
    </source>
</reference>
<dbReference type="SUPFAM" id="SSF51126">
    <property type="entry name" value="Pectin lyase-like"/>
    <property type="match status" value="2"/>
</dbReference>
<dbReference type="SMART" id="SM00869">
    <property type="entry name" value="Autotransporter"/>
    <property type="match status" value="1"/>
</dbReference>
<accession>A0ABY1IMR3</accession>
<dbReference type="InterPro" id="IPR005546">
    <property type="entry name" value="Autotransporte_beta"/>
</dbReference>
<dbReference type="InterPro" id="IPR011050">
    <property type="entry name" value="Pectin_lyase_fold/virulence"/>
</dbReference>
<evidence type="ECO:0000256" key="1">
    <source>
        <dbReference type="ARBA" id="ARBA00022729"/>
    </source>
</evidence>
<organism evidence="3 4">
    <name type="scientific">Aureimonas altamirensis DSM 21988</name>
    <dbReference type="NCBI Taxonomy" id="1121026"/>
    <lineage>
        <taxon>Bacteria</taxon>
        <taxon>Pseudomonadati</taxon>
        <taxon>Pseudomonadota</taxon>
        <taxon>Alphaproteobacteria</taxon>
        <taxon>Hyphomicrobiales</taxon>
        <taxon>Aurantimonadaceae</taxon>
        <taxon>Aureimonas</taxon>
    </lineage>
</organism>
<keyword evidence="4" id="KW-1185">Reference proteome</keyword>
<feature type="domain" description="Autotransporter" evidence="2">
    <location>
        <begin position="719"/>
        <end position="996"/>
    </location>
</feature>
<evidence type="ECO:0000313" key="4">
    <source>
        <dbReference type="Proteomes" id="UP000184290"/>
    </source>
</evidence>
<dbReference type="Proteomes" id="UP000184290">
    <property type="component" value="Unassembled WGS sequence"/>
</dbReference>
<dbReference type="Pfam" id="PF12951">
    <property type="entry name" value="PATR"/>
    <property type="match status" value="2"/>
</dbReference>
<dbReference type="SUPFAM" id="SSF103515">
    <property type="entry name" value="Autotransporter"/>
    <property type="match status" value="1"/>
</dbReference>
<name>A0ABY1IMR3_9HYPH</name>
<evidence type="ECO:0000259" key="2">
    <source>
        <dbReference type="PROSITE" id="PS51208"/>
    </source>
</evidence>
<gene>
    <name evidence="3" type="ORF">SAMN02745911_2672</name>
</gene>
<comment type="caution">
    <text evidence="3">The sequence shown here is derived from an EMBL/GenBank/DDBJ whole genome shotgun (WGS) entry which is preliminary data.</text>
</comment>
<dbReference type="PROSITE" id="PS51208">
    <property type="entry name" value="AUTOTRANSPORTER"/>
    <property type="match status" value="1"/>
</dbReference>
<protein>
    <submittedName>
        <fullName evidence="3">Outer membrane autotransporter barrel domain-containing protein</fullName>
    </submittedName>
</protein>
<dbReference type="NCBIfam" id="TIGR02601">
    <property type="entry name" value="autotrns_rpt"/>
    <property type="match status" value="2"/>
</dbReference>
<keyword evidence="1" id="KW-0732">Signal</keyword>
<proteinExistence type="predicted"/>
<dbReference type="Gene3D" id="2.40.128.130">
    <property type="entry name" value="Autotransporter beta-domain"/>
    <property type="match status" value="1"/>
</dbReference>